<keyword evidence="1" id="KW-1133">Transmembrane helix</keyword>
<dbReference type="Proteomes" id="UP000612585">
    <property type="component" value="Unassembled WGS sequence"/>
</dbReference>
<keyword evidence="1" id="KW-0812">Transmembrane</keyword>
<dbReference type="AlphaFoldDB" id="A0A8J3Z1H0"/>
<dbReference type="Gene3D" id="2.80.10.50">
    <property type="match status" value="2"/>
</dbReference>
<protein>
    <recommendedName>
        <fullName evidence="2">Ricin B lectin domain-containing protein</fullName>
    </recommendedName>
</protein>
<organism evidence="3 4">
    <name type="scientific">Virgisporangium aurantiacum</name>
    <dbReference type="NCBI Taxonomy" id="175570"/>
    <lineage>
        <taxon>Bacteria</taxon>
        <taxon>Bacillati</taxon>
        <taxon>Actinomycetota</taxon>
        <taxon>Actinomycetes</taxon>
        <taxon>Micromonosporales</taxon>
        <taxon>Micromonosporaceae</taxon>
        <taxon>Virgisporangium</taxon>
    </lineage>
</organism>
<dbReference type="CDD" id="cd00161">
    <property type="entry name" value="beta-trefoil_Ricin-like"/>
    <property type="match status" value="1"/>
</dbReference>
<dbReference type="RefSeq" id="WP_203987450.1">
    <property type="nucleotide sequence ID" value="NZ_BOPG01000006.1"/>
</dbReference>
<comment type="caution">
    <text evidence="3">The sequence shown here is derived from an EMBL/GenBank/DDBJ whole genome shotgun (WGS) entry which is preliminary data.</text>
</comment>
<feature type="domain" description="Ricin B lectin" evidence="2">
    <location>
        <begin position="335"/>
        <end position="496"/>
    </location>
</feature>
<evidence type="ECO:0000313" key="4">
    <source>
        <dbReference type="Proteomes" id="UP000612585"/>
    </source>
</evidence>
<keyword evidence="4" id="KW-1185">Reference proteome</keyword>
<evidence type="ECO:0000313" key="3">
    <source>
        <dbReference type="EMBL" id="GIJ53363.1"/>
    </source>
</evidence>
<sequence length="511" mass="54321">MSGRHLSDDRGSMPLAMLLIMVSVSLSALMTPLLLTQLSATRADVRRVHALHAAQAGIDVAMAHIRAAQDAAHEGILNKLPSCNDPADTDPPPIFAGRVGGGTARYEVTAIDYYDKDPAKVTGGRIACTSGYPDATPKYAVITSRGTEPGAGAGGTPTYRTISATYIFNITNANIPGGLIHVYKDATTDDLCLAAESGTPTPKSALKVKYCDKTDPAQIWIYNQFLTITLSATRTQAKQLGMCVDMAAPQTAGNAATIDYCSDVTKPQQQWSINDSANLQGTTDGVNLNGTCLTVKTANKDGSPVVAGGCGGPYNNVHTWSLEATVGAGAAGSITNQIVNFSQFGRCMDITEVNVNKGFLIVWPCKQAPDPNKVLWNQKFTMPSIDPLTDVGEGRVTTFNPAATPKVTYCLKSPGSTAPGRYVTVVVCPANDAAEVKWTFYGHNTSYSTSYILVDYQGNCMAPTDPKVDKYPSGENVSKIVVQPCDGSASQKWNAPPNVELQFPLKDIHEK</sequence>
<dbReference type="InterPro" id="IPR000772">
    <property type="entry name" value="Ricin_B_lectin"/>
</dbReference>
<dbReference type="Pfam" id="PF00652">
    <property type="entry name" value="Ricin_B_lectin"/>
    <property type="match status" value="1"/>
</dbReference>
<gene>
    <name evidence="3" type="ORF">Vau01_008790</name>
</gene>
<name>A0A8J3Z1H0_9ACTN</name>
<accession>A0A8J3Z1H0</accession>
<evidence type="ECO:0000259" key="2">
    <source>
        <dbReference type="SMART" id="SM00458"/>
    </source>
</evidence>
<feature type="transmembrane region" description="Helical" evidence="1">
    <location>
        <begin position="12"/>
        <end position="35"/>
    </location>
</feature>
<dbReference type="SMART" id="SM00458">
    <property type="entry name" value="RICIN"/>
    <property type="match status" value="2"/>
</dbReference>
<dbReference type="InterPro" id="IPR035992">
    <property type="entry name" value="Ricin_B-like_lectins"/>
</dbReference>
<evidence type="ECO:0000256" key="1">
    <source>
        <dbReference type="SAM" id="Phobius"/>
    </source>
</evidence>
<dbReference type="PROSITE" id="PS50231">
    <property type="entry name" value="RICIN_B_LECTIN"/>
    <property type="match status" value="2"/>
</dbReference>
<proteinExistence type="predicted"/>
<feature type="domain" description="Ricin B lectin" evidence="2">
    <location>
        <begin position="177"/>
        <end position="323"/>
    </location>
</feature>
<dbReference type="SUPFAM" id="SSF50370">
    <property type="entry name" value="Ricin B-like lectins"/>
    <property type="match status" value="2"/>
</dbReference>
<reference evidence="3" key="1">
    <citation type="submission" date="2021-01" db="EMBL/GenBank/DDBJ databases">
        <title>Whole genome shotgun sequence of Virgisporangium aurantiacum NBRC 16421.</title>
        <authorList>
            <person name="Komaki H."/>
            <person name="Tamura T."/>
        </authorList>
    </citation>
    <scope>NUCLEOTIDE SEQUENCE</scope>
    <source>
        <strain evidence="3">NBRC 16421</strain>
    </source>
</reference>
<dbReference type="EMBL" id="BOPG01000006">
    <property type="protein sequence ID" value="GIJ53363.1"/>
    <property type="molecule type" value="Genomic_DNA"/>
</dbReference>
<keyword evidence="1" id="KW-0472">Membrane</keyword>